<dbReference type="Pfam" id="PF12725">
    <property type="entry name" value="DUF3810"/>
    <property type="match status" value="1"/>
</dbReference>
<protein>
    <submittedName>
        <fullName evidence="2">DUF3810 domain-containing protein</fullName>
    </submittedName>
</protein>
<comment type="caution">
    <text evidence="2">The sequence shown here is derived from an EMBL/GenBank/DDBJ whole genome shotgun (WGS) entry which is preliminary data.</text>
</comment>
<keyword evidence="1" id="KW-1133">Transmembrane helix</keyword>
<feature type="transmembrane region" description="Helical" evidence="1">
    <location>
        <begin position="57"/>
        <end position="75"/>
    </location>
</feature>
<gene>
    <name evidence="2" type="ORF">ACFPFU_01975</name>
</gene>
<evidence type="ECO:0000256" key="1">
    <source>
        <dbReference type="SAM" id="Phobius"/>
    </source>
</evidence>
<name>A0ABV9SVM1_9BACT</name>
<accession>A0ABV9SVM1</accession>
<proteinExistence type="predicted"/>
<keyword evidence="1" id="KW-0472">Membrane</keyword>
<evidence type="ECO:0000313" key="2">
    <source>
        <dbReference type="EMBL" id="MFC4870436.1"/>
    </source>
</evidence>
<dbReference type="RefSeq" id="WP_377060969.1">
    <property type="nucleotide sequence ID" value="NZ_JBHSJJ010000001.1"/>
</dbReference>
<dbReference type="Proteomes" id="UP001595818">
    <property type="component" value="Unassembled WGS sequence"/>
</dbReference>
<sequence>MLGRNWTWAILGVLALVARRIAMLHPEKTETIYSRTFFPVVRNLTDLGIGRLPFPTVYLFVGLLVFLIGRFFVLVKRRSGWKERGMYSLRSILNFAGGLVFFFLIFWGFNYQRIPVFEQLSLKPRALEQEILVQEMELTKRLLIQLRANIQADTVAISSFPVYKELESRVREEMGKNLYLLGLNFTGIPRTKEFHPHGFMRRMGIYGIYFPFTGESYIDPSLHPLEKPFTIAHEMAHSYGVTDEGEANFIGWLICSVSEDPLLQYSGQLRLFRYHLNDLYRMDPDAYKTFVASIPIGIRNDMASVRENILSVQPFFLELSKKSNDLYLKTQGVKAGVKSYAQLPMLAYAWRNRLRGNAEVISDPFEGGQQDGAGLDAGAR</sequence>
<keyword evidence="1" id="KW-0812">Transmembrane</keyword>
<evidence type="ECO:0000313" key="3">
    <source>
        <dbReference type="Proteomes" id="UP001595818"/>
    </source>
</evidence>
<reference evidence="3" key="1">
    <citation type="journal article" date="2019" name="Int. J. Syst. Evol. Microbiol.">
        <title>The Global Catalogue of Microorganisms (GCM) 10K type strain sequencing project: providing services to taxonomists for standard genome sequencing and annotation.</title>
        <authorList>
            <consortium name="The Broad Institute Genomics Platform"/>
            <consortium name="The Broad Institute Genome Sequencing Center for Infectious Disease"/>
            <person name="Wu L."/>
            <person name="Ma J."/>
        </authorList>
    </citation>
    <scope>NUCLEOTIDE SEQUENCE [LARGE SCALE GENOMIC DNA]</scope>
    <source>
        <strain evidence="3">CGMCC 4.7466</strain>
    </source>
</reference>
<organism evidence="2 3">
    <name type="scientific">Negadavirga shengliensis</name>
    <dbReference type="NCBI Taxonomy" id="1389218"/>
    <lineage>
        <taxon>Bacteria</taxon>
        <taxon>Pseudomonadati</taxon>
        <taxon>Bacteroidota</taxon>
        <taxon>Cytophagia</taxon>
        <taxon>Cytophagales</taxon>
        <taxon>Cyclobacteriaceae</taxon>
        <taxon>Negadavirga</taxon>
    </lineage>
</organism>
<keyword evidence="3" id="KW-1185">Reference proteome</keyword>
<dbReference type="InterPro" id="IPR024294">
    <property type="entry name" value="DUF3810"/>
</dbReference>
<feature type="transmembrane region" description="Helical" evidence="1">
    <location>
        <begin position="87"/>
        <end position="109"/>
    </location>
</feature>
<dbReference type="EMBL" id="JBHSJJ010000001">
    <property type="protein sequence ID" value="MFC4870436.1"/>
    <property type="molecule type" value="Genomic_DNA"/>
</dbReference>